<gene>
    <name evidence="7" type="ORF">J1N35_018213</name>
</gene>
<evidence type="ECO:0000256" key="2">
    <source>
        <dbReference type="ARBA" id="ARBA00023015"/>
    </source>
</evidence>
<dbReference type="InterPro" id="IPR003340">
    <property type="entry name" value="B3_DNA-bd"/>
</dbReference>
<evidence type="ECO:0000256" key="5">
    <source>
        <dbReference type="ARBA" id="ARBA00023242"/>
    </source>
</evidence>
<dbReference type="PANTHER" id="PTHR31920">
    <property type="entry name" value="B3 DOMAIN-CONTAINING"/>
    <property type="match status" value="1"/>
</dbReference>
<dbReference type="SUPFAM" id="SSF101936">
    <property type="entry name" value="DNA-binding pseudobarrel domain"/>
    <property type="match status" value="1"/>
</dbReference>
<evidence type="ECO:0000313" key="8">
    <source>
        <dbReference type="Proteomes" id="UP000828251"/>
    </source>
</evidence>
<dbReference type="AlphaFoldDB" id="A0A9D4A6Z8"/>
<evidence type="ECO:0000256" key="3">
    <source>
        <dbReference type="ARBA" id="ARBA00023125"/>
    </source>
</evidence>
<evidence type="ECO:0000256" key="4">
    <source>
        <dbReference type="ARBA" id="ARBA00023163"/>
    </source>
</evidence>
<keyword evidence="2" id="KW-0805">Transcription regulation</keyword>
<evidence type="ECO:0000259" key="6">
    <source>
        <dbReference type="PROSITE" id="PS50863"/>
    </source>
</evidence>
<dbReference type="GO" id="GO:0003677">
    <property type="term" value="F:DNA binding"/>
    <property type="evidence" value="ECO:0007669"/>
    <property type="project" value="UniProtKB-KW"/>
</dbReference>
<protein>
    <recommendedName>
        <fullName evidence="6">TF-B3 domain-containing protein</fullName>
    </recommendedName>
</protein>
<dbReference type="PANTHER" id="PTHR31920:SF148">
    <property type="entry name" value="B3 DOMAIN-CONTAINING PROTEIN OS03G0621600"/>
    <property type="match status" value="1"/>
</dbReference>
<accession>A0A9D4A6Z8</accession>
<dbReference type="PROSITE" id="PS50863">
    <property type="entry name" value="B3"/>
    <property type="match status" value="1"/>
</dbReference>
<dbReference type="CDD" id="cd10017">
    <property type="entry name" value="B3_DNA"/>
    <property type="match status" value="1"/>
</dbReference>
<dbReference type="SMART" id="SM01019">
    <property type="entry name" value="B3"/>
    <property type="match status" value="1"/>
</dbReference>
<comment type="caution">
    <text evidence="7">The sequence shown here is derived from an EMBL/GenBank/DDBJ whole genome shotgun (WGS) entry which is preliminary data.</text>
</comment>
<dbReference type="Pfam" id="PF02362">
    <property type="entry name" value="B3"/>
    <property type="match status" value="1"/>
</dbReference>
<dbReference type="EMBL" id="JAIQCV010000006">
    <property type="protein sequence ID" value="KAH1090956.1"/>
    <property type="molecule type" value="Genomic_DNA"/>
</dbReference>
<keyword evidence="5" id="KW-0539">Nucleus</keyword>
<keyword evidence="4" id="KW-0804">Transcription</keyword>
<comment type="subcellular location">
    <subcellularLocation>
        <location evidence="1">Nucleus</location>
    </subcellularLocation>
</comment>
<dbReference type="Gene3D" id="2.40.330.10">
    <property type="entry name" value="DNA-binding pseudobarrel domain"/>
    <property type="match status" value="1"/>
</dbReference>
<organism evidence="7 8">
    <name type="scientific">Gossypium stocksii</name>
    <dbReference type="NCBI Taxonomy" id="47602"/>
    <lineage>
        <taxon>Eukaryota</taxon>
        <taxon>Viridiplantae</taxon>
        <taxon>Streptophyta</taxon>
        <taxon>Embryophyta</taxon>
        <taxon>Tracheophyta</taxon>
        <taxon>Spermatophyta</taxon>
        <taxon>Magnoliopsida</taxon>
        <taxon>eudicotyledons</taxon>
        <taxon>Gunneridae</taxon>
        <taxon>Pentapetalae</taxon>
        <taxon>rosids</taxon>
        <taxon>malvids</taxon>
        <taxon>Malvales</taxon>
        <taxon>Malvaceae</taxon>
        <taxon>Malvoideae</taxon>
        <taxon>Gossypium</taxon>
    </lineage>
</organism>
<reference evidence="7 8" key="1">
    <citation type="journal article" date="2021" name="Plant Biotechnol. J.">
        <title>Multi-omics assisted identification of the key and species-specific regulatory components of drought-tolerant mechanisms in Gossypium stocksii.</title>
        <authorList>
            <person name="Yu D."/>
            <person name="Ke L."/>
            <person name="Zhang D."/>
            <person name="Wu Y."/>
            <person name="Sun Y."/>
            <person name="Mei J."/>
            <person name="Sun J."/>
            <person name="Sun Y."/>
        </authorList>
    </citation>
    <scope>NUCLEOTIDE SEQUENCE [LARGE SCALE GENOMIC DNA]</scope>
    <source>
        <strain evidence="8">cv. E1</strain>
        <tissue evidence="7">Leaf</tissue>
    </source>
</reference>
<keyword evidence="8" id="KW-1185">Reference proteome</keyword>
<dbReference type="OrthoDB" id="998930at2759"/>
<dbReference type="GO" id="GO:0005634">
    <property type="term" value="C:nucleus"/>
    <property type="evidence" value="ECO:0007669"/>
    <property type="project" value="UniProtKB-SubCell"/>
</dbReference>
<dbReference type="Proteomes" id="UP000828251">
    <property type="component" value="Unassembled WGS sequence"/>
</dbReference>
<name>A0A9D4A6Z8_9ROSI</name>
<feature type="domain" description="TF-B3" evidence="6">
    <location>
        <begin position="41"/>
        <end position="102"/>
    </location>
</feature>
<keyword evidence="3" id="KW-0238">DNA-binding</keyword>
<dbReference type="InterPro" id="IPR015300">
    <property type="entry name" value="DNA-bd_pseudobarrel_sf"/>
</dbReference>
<evidence type="ECO:0000256" key="1">
    <source>
        <dbReference type="ARBA" id="ARBA00004123"/>
    </source>
</evidence>
<dbReference type="InterPro" id="IPR050655">
    <property type="entry name" value="Plant_B3_domain"/>
</dbReference>
<sequence length="135" mass="15808">MVKNLSNFKAKNFYKVYLTTHNLHSMLIPATAKACSLTPLTATLRNCNSQYWQVDLVKCDNKMYFRKGWRRFIDKNSVVDGNFIIFNNAGACVFDVKIYEFDACEKSIMWCRKNQNQNQNQNQNMMIVIVIVMML</sequence>
<evidence type="ECO:0000313" key="7">
    <source>
        <dbReference type="EMBL" id="KAH1090956.1"/>
    </source>
</evidence>
<proteinExistence type="predicted"/>